<accession>A0A7W0CV33</accession>
<evidence type="ECO:0000259" key="4">
    <source>
        <dbReference type="SMART" id="SM00560"/>
    </source>
</evidence>
<gene>
    <name evidence="5" type="ORF">HNR30_009201</name>
</gene>
<dbReference type="InterPro" id="IPR013320">
    <property type="entry name" value="ConA-like_dom_sf"/>
</dbReference>
<dbReference type="InterPro" id="IPR006558">
    <property type="entry name" value="LamG-like"/>
</dbReference>
<evidence type="ECO:0000313" key="6">
    <source>
        <dbReference type="Proteomes" id="UP000530928"/>
    </source>
</evidence>
<dbReference type="SMART" id="SM00560">
    <property type="entry name" value="LamGL"/>
    <property type="match status" value="1"/>
</dbReference>
<reference evidence="5 6" key="1">
    <citation type="submission" date="2020-07" db="EMBL/GenBank/DDBJ databases">
        <title>Genomic Encyclopedia of Type Strains, Phase IV (KMG-IV): sequencing the most valuable type-strain genomes for metagenomic binning, comparative biology and taxonomic classification.</title>
        <authorList>
            <person name="Goeker M."/>
        </authorList>
    </citation>
    <scope>NUCLEOTIDE SEQUENCE [LARGE SCALE GENOMIC DNA]</scope>
    <source>
        <strain evidence="5 6">DSM 45533</strain>
    </source>
</reference>
<dbReference type="RefSeq" id="WP_181616467.1">
    <property type="nucleotide sequence ID" value="NZ_BAABAM010000015.1"/>
</dbReference>
<evidence type="ECO:0000256" key="3">
    <source>
        <dbReference type="SAM" id="SignalP"/>
    </source>
</evidence>
<proteinExistence type="predicted"/>
<dbReference type="Gene3D" id="2.60.120.200">
    <property type="match status" value="1"/>
</dbReference>
<comment type="caution">
    <text evidence="5">The sequence shown here is derived from an EMBL/GenBank/DDBJ whole genome shotgun (WGS) entry which is preliminary data.</text>
</comment>
<dbReference type="EMBL" id="JACDUR010000013">
    <property type="protein sequence ID" value="MBA2897795.1"/>
    <property type="molecule type" value="Genomic_DNA"/>
</dbReference>
<protein>
    <recommendedName>
        <fullName evidence="4">LamG-like jellyroll fold domain-containing protein</fullName>
    </recommendedName>
</protein>
<feature type="chain" id="PRO_5039520863" description="LamG-like jellyroll fold domain-containing protein" evidence="3">
    <location>
        <begin position="23"/>
        <end position="984"/>
    </location>
</feature>
<keyword evidence="1 3" id="KW-0732">Signal</keyword>
<organism evidence="5 6">
    <name type="scientific">Nonomuraea soli</name>
    <dbReference type="NCBI Taxonomy" id="1032476"/>
    <lineage>
        <taxon>Bacteria</taxon>
        <taxon>Bacillati</taxon>
        <taxon>Actinomycetota</taxon>
        <taxon>Actinomycetes</taxon>
        <taxon>Streptosporangiales</taxon>
        <taxon>Streptosporangiaceae</taxon>
        <taxon>Nonomuraea</taxon>
    </lineage>
</organism>
<sequence length="984" mass="103857">MRVRTFLTALAVCAAATLPAVPAALAVASLDADPVLLDETVASSQARQSGSDVVVDSLTTEYSTVSARPDGTFVLETSNQHVRVQRDGHWLDIDLTLQRNDDGTIGPKVAALDMAFSGGGSQNLASLAVPGSRLNLDWQAGPLPTPALDGDRATFAEVMPGVDLVVKAQPSGFAHFLVVKNAAAAANPALRTIRYGVRGEGVTVVERPGEALEAIDAEGKAIFSAPQPVMWDSPTRVPSPDQPASSTIKSFSTAADPLEATQDSTIVPMSVDVAPGQLAIQPDAAMLTSPETTFPLVIDPYWTGQKEGDNPMSGDTNNSAWHSINRDYPTTAYWKPEGTPGESWERGLQVGGGFQSFIRMDTDPLWRNQTRRVIVQDVDMTFDVKWAMNCSYGYIYLHASTGFNSGTTWNDAYDAAKPTEAKYWPVPGGDGSSQVGKANVGDKGLKECGNVDASNDIVYSGSPASNLGKLVQYAADHDYDYINLRLRPENYDTAANYKGFGLLPRLKVTYTHPPDVPSALKLISPAKTCTATVDATWIGDATPTLGVTTVDIDSGDLVTATFEVTRQDGTAVWTGTTAAAKPGAVSLTIPAGKLVDTAGGTQYRWRAKATQSGTSLSSAWSGWCAFTLDSLAPATPPVITSTQFPADQLVSGYDPAAGGWQPGVFAVDPAGTSDVVTYGYVFNDGAEAFTTVTAGGPTNLPFTPSTPGRQSLKVRTLDRAGNSSPLQSYYFKVAGPAPVAIWRLNEPTGSTANASRLDGNTEVTDPDSQLTFTGSAVLGRDGNKVSVNPSDLAVALSGSAYGATTQPVVRTDASFAVTAWVKLDDLSVDQVAVSQAGATGSMFELGWIGGKWTFRLRAADGQDDTFTMVATPATLEGGRTWLNRWAFLAARYDQRTGMISVHVNTPADPPLVEGGPPVKVISAPVTVESVMTAPTWSAGGPFTVGTARNTPSSWARHLVGTIDDVRVYLHADDAIIRATFGDES</sequence>
<name>A0A7W0CV33_9ACTN</name>
<keyword evidence="2" id="KW-1015">Disulfide bond</keyword>
<dbReference type="Proteomes" id="UP000530928">
    <property type="component" value="Unassembled WGS sequence"/>
</dbReference>
<evidence type="ECO:0000313" key="5">
    <source>
        <dbReference type="EMBL" id="MBA2897795.1"/>
    </source>
</evidence>
<feature type="domain" description="LamG-like jellyroll fold" evidence="4">
    <location>
        <begin position="813"/>
        <end position="973"/>
    </location>
</feature>
<dbReference type="SUPFAM" id="SSF49899">
    <property type="entry name" value="Concanavalin A-like lectins/glucanases"/>
    <property type="match status" value="1"/>
</dbReference>
<dbReference type="AlphaFoldDB" id="A0A7W0CV33"/>
<dbReference type="Pfam" id="PF13385">
    <property type="entry name" value="Laminin_G_3"/>
    <property type="match status" value="1"/>
</dbReference>
<feature type="signal peptide" evidence="3">
    <location>
        <begin position="1"/>
        <end position="22"/>
    </location>
</feature>
<evidence type="ECO:0000256" key="2">
    <source>
        <dbReference type="ARBA" id="ARBA00023157"/>
    </source>
</evidence>
<evidence type="ECO:0000256" key="1">
    <source>
        <dbReference type="ARBA" id="ARBA00022729"/>
    </source>
</evidence>
<keyword evidence="6" id="KW-1185">Reference proteome</keyword>